<keyword evidence="1" id="KW-0812">Transmembrane</keyword>
<reference evidence="2 3" key="1">
    <citation type="submission" date="2016-10" db="EMBL/GenBank/DDBJ databases">
        <title>Comparative genomics of Bacillus thuringiensis reveals a path to pathogens against multiple invertebrate hosts.</title>
        <authorList>
            <person name="Zheng J."/>
            <person name="Gao Q."/>
            <person name="Liu H."/>
            <person name="Peng D."/>
            <person name="Ruan L."/>
            <person name="Sun M."/>
        </authorList>
    </citation>
    <scope>NUCLEOTIDE SEQUENCE [LARGE SCALE GENOMIC DNA]</scope>
    <source>
        <strain evidence="2">BGSC 4BM1</strain>
    </source>
</reference>
<evidence type="ECO:0000256" key="1">
    <source>
        <dbReference type="SAM" id="Phobius"/>
    </source>
</evidence>
<comment type="caution">
    <text evidence="2">The sequence shown here is derived from an EMBL/GenBank/DDBJ whole genome shotgun (WGS) entry which is preliminary data.</text>
</comment>
<evidence type="ECO:0000313" key="3">
    <source>
        <dbReference type="Proteomes" id="UP000194860"/>
    </source>
</evidence>
<keyword evidence="1" id="KW-0472">Membrane</keyword>
<sequence length="82" mass="8824">MGVFVGAIVILLTVFFRKQTDSRVIKNVPGIVGTFAALYLFYKGFFEVRGFEGAAYGVISITLIIFSLISITIANKGKGAVS</sequence>
<dbReference type="RefSeq" id="WP_088032478.1">
    <property type="nucleotide sequence ID" value="NZ_NFDG01000120.1"/>
</dbReference>
<feature type="transmembrane region" description="Helical" evidence="1">
    <location>
        <begin position="24"/>
        <end position="42"/>
    </location>
</feature>
<evidence type="ECO:0000313" key="2">
    <source>
        <dbReference type="EMBL" id="OTY15677.1"/>
    </source>
</evidence>
<dbReference type="EMBL" id="NFDG01000120">
    <property type="protein sequence ID" value="OTY15677.1"/>
    <property type="molecule type" value="Genomic_DNA"/>
</dbReference>
<keyword evidence="1" id="KW-1133">Transmembrane helix</keyword>
<dbReference type="AlphaFoldDB" id="A0A243AAB9"/>
<organism evidence="2 3">
    <name type="scientific">Bacillus thuringiensis serovar navarrensis</name>
    <dbReference type="NCBI Taxonomy" id="339658"/>
    <lineage>
        <taxon>Bacteria</taxon>
        <taxon>Bacillati</taxon>
        <taxon>Bacillota</taxon>
        <taxon>Bacilli</taxon>
        <taxon>Bacillales</taxon>
        <taxon>Bacillaceae</taxon>
        <taxon>Bacillus</taxon>
        <taxon>Bacillus cereus group</taxon>
    </lineage>
</organism>
<gene>
    <name evidence="2" type="ORF">BK732_15315</name>
</gene>
<dbReference type="Proteomes" id="UP000194860">
    <property type="component" value="Unassembled WGS sequence"/>
</dbReference>
<proteinExistence type="predicted"/>
<accession>A0A243AAB9</accession>
<protein>
    <submittedName>
        <fullName evidence="2">Uncharacterized protein</fullName>
    </submittedName>
</protein>
<name>A0A243AAB9_BACTU</name>
<feature type="transmembrane region" description="Helical" evidence="1">
    <location>
        <begin position="54"/>
        <end position="74"/>
    </location>
</feature>